<organism evidence="4 5">
    <name type="scientific">Klebsormidium nitens</name>
    <name type="common">Green alga</name>
    <name type="synonym">Ulothrix nitens</name>
    <dbReference type="NCBI Taxonomy" id="105231"/>
    <lineage>
        <taxon>Eukaryota</taxon>
        <taxon>Viridiplantae</taxon>
        <taxon>Streptophyta</taxon>
        <taxon>Klebsormidiophyceae</taxon>
        <taxon>Klebsormidiales</taxon>
        <taxon>Klebsormidiaceae</taxon>
        <taxon>Klebsormidium</taxon>
    </lineage>
</organism>
<gene>
    <name evidence="4" type="ORF">KFL_000450200</name>
</gene>
<dbReference type="GO" id="GO:0071479">
    <property type="term" value="P:cellular response to ionizing radiation"/>
    <property type="evidence" value="ECO:0000318"/>
    <property type="project" value="GO_Central"/>
</dbReference>
<dbReference type="SUPFAM" id="SSF55979">
    <property type="entry name" value="DNA clamp"/>
    <property type="match status" value="1"/>
</dbReference>
<feature type="compositionally biased region" description="Acidic residues" evidence="3">
    <location>
        <begin position="448"/>
        <end position="464"/>
    </location>
</feature>
<dbReference type="InterPro" id="IPR007268">
    <property type="entry name" value="Rad9/Ddc1"/>
</dbReference>
<dbReference type="OrthoDB" id="60092at2759"/>
<dbReference type="Pfam" id="PF04139">
    <property type="entry name" value="Rad9"/>
    <property type="match status" value="1"/>
</dbReference>
<dbReference type="GO" id="GO:0000076">
    <property type="term" value="P:DNA replication checkpoint signaling"/>
    <property type="evidence" value="ECO:0000318"/>
    <property type="project" value="GO_Central"/>
</dbReference>
<feature type="compositionally biased region" description="Polar residues" evidence="3">
    <location>
        <begin position="307"/>
        <end position="317"/>
    </location>
</feature>
<feature type="region of interest" description="Disordered" evidence="3">
    <location>
        <begin position="289"/>
        <end position="477"/>
    </location>
</feature>
<accession>A0A1Y1HN56</accession>
<evidence type="ECO:0000256" key="3">
    <source>
        <dbReference type="SAM" id="MobiDB-lite"/>
    </source>
</evidence>
<dbReference type="InterPro" id="IPR046938">
    <property type="entry name" value="DNA_clamp_sf"/>
</dbReference>
<dbReference type="Gene3D" id="3.70.10.10">
    <property type="match status" value="1"/>
</dbReference>
<dbReference type="GO" id="GO:0030896">
    <property type="term" value="C:checkpoint clamp complex"/>
    <property type="evidence" value="ECO:0000318"/>
    <property type="project" value="GO_Central"/>
</dbReference>
<feature type="compositionally biased region" description="Polar residues" evidence="3">
    <location>
        <begin position="403"/>
        <end position="416"/>
    </location>
</feature>
<dbReference type="GO" id="GO:0031573">
    <property type="term" value="P:mitotic intra-S DNA damage checkpoint signaling"/>
    <property type="evidence" value="ECO:0000318"/>
    <property type="project" value="GO_Central"/>
</dbReference>
<sequence>MECILSGTQVKSFCRAVNCLARVGAELLLEALPDKLILRTLNSSRSAFLEISYKTQFFDSFQTSSPVAQCSVLLKSVCTVFRTPPSNVDRLSISMPVDAAKVQWTIDCLDGIRKTYWISCSNDCEILQAAVDRGTFPSHLVVKPRDLSRLLANFQASLQEITIIATEPAATPYTEASAGTEAKAVEMRSFVDRTKEATDGALHTQLWIDPAEELQEYFHQGEAVDVTFSVKELKAMVAFCEGAEADMHMFFDRAGGPVLFAPRFGLDDSEHSDFDAALVLATMMDSQLRPPEAEQPGATPGPGNHDPGTSATPNQQRRPPEDAPTSVNRSDRTNTWSELSGSGARTGAGPSRGPDSQGAQRSAQGSEEIPIREPPRAAAPEANQNSDDRSAGPSNREPEAQASGRTNWQQTFATSDASKDPAKTQAADAHRDPLVPQERPSRPHFYMDDDGEDERMSEEEEDEFVVPATPPEERGAY</sequence>
<evidence type="ECO:0000256" key="1">
    <source>
        <dbReference type="ARBA" id="ARBA00008494"/>
    </source>
</evidence>
<comment type="similarity">
    <text evidence="1 2">Belongs to the rad9 family.</text>
</comment>
<dbReference type="PANTHER" id="PTHR15237:SF0">
    <property type="entry name" value="CELL CYCLE CHECKPOINT CONTROL PROTEIN"/>
    <property type="match status" value="1"/>
</dbReference>
<dbReference type="InterPro" id="IPR026584">
    <property type="entry name" value="Rad9"/>
</dbReference>
<protein>
    <submittedName>
        <fullName evidence="4">DNA repair protein Rad9</fullName>
    </submittedName>
</protein>
<evidence type="ECO:0000313" key="5">
    <source>
        <dbReference type="Proteomes" id="UP000054558"/>
    </source>
</evidence>
<dbReference type="STRING" id="105231.A0A1Y1HN56"/>
<evidence type="ECO:0000313" key="4">
    <source>
        <dbReference type="EMBL" id="GAQ80064.1"/>
    </source>
</evidence>
<dbReference type="Proteomes" id="UP000054558">
    <property type="component" value="Unassembled WGS sequence"/>
</dbReference>
<dbReference type="GO" id="GO:0006281">
    <property type="term" value="P:DNA repair"/>
    <property type="evidence" value="ECO:0000318"/>
    <property type="project" value="GO_Central"/>
</dbReference>
<keyword evidence="5" id="KW-1185">Reference proteome</keyword>
<feature type="compositionally biased region" description="Polar residues" evidence="3">
    <location>
        <begin position="325"/>
        <end position="340"/>
    </location>
</feature>
<name>A0A1Y1HN56_KLENI</name>
<dbReference type="EMBL" id="DF236994">
    <property type="protein sequence ID" value="GAQ80064.1"/>
    <property type="molecule type" value="Genomic_DNA"/>
</dbReference>
<evidence type="ECO:0000256" key="2">
    <source>
        <dbReference type="PIRNR" id="PIRNR009303"/>
    </source>
</evidence>
<dbReference type="PIRSF" id="PIRSF009303">
    <property type="entry name" value="Cell_cycle_RAD9"/>
    <property type="match status" value="1"/>
</dbReference>
<proteinExistence type="inferred from homology"/>
<dbReference type="OMA" id="AYEHPSD"/>
<reference evidence="4 5" key="1">
    <citation type="journal article" date="2014" name="Nat. Commun.">
        <title>Klebsormidium flaccidum genome reveals primary factors for plant terrestrial adaptation.</title>
        <authorList>
            <person name="Hori K."/>
            <person name="Maruyama F."/>
            <person name="Fujisawa T."/>
            <person name="Togashi T."/>
            <person name="Yamamoto N."/>
            <person name="Seo M."/>
            <person name="Sato S."/>
            <person name="Yamada T."/>
            <person name="Mori H."/>
            <person name="Tajima N."/>
            <person name="Moriyama T."/>
            <person name="Ikeuchi M."/>
            <person name="Watanabe M."/>
            <person name="Wada H."/>
            <person name="Kobayashi K."/>
            <person name="Saito M."/>
            <person name="Masuda T."/>
            <person name="Sasaki-Sekimoto Y."/>
            <person name="Mashiguchi K."/>
            <person name="Awai K."/>
            <person name="Shimojima M."/>
            <person name="Masuda S."/>
            <person name="Iwai M."/>
            <person name="Nobusawa T."/>
            <person name="Narise T."/>
            <person name="Kondo S."/>
            <person name="Saito H."/>
            <person name="Sato R."/>
            <person name="Murakawa M."/>
            <person name="Ihara Y."/>
            <person name="Oshima-Yamada Y."/>
            <person name="Ohtaka K."/>
            <person name="Satoh M."/>
            <person name="Sonobe K."/>
            <person name="Ishii M."/>
            <person name="Ohtani R."/>
            <person name="Kanamori-Sato M."/>
            <person name="Honoki R."/>
            <person name="Miyazaki D."/>
            <person name="Mochizuki H."/>
            <person name="Umetsu J."/>
            <person name="Higashi K."/>
            <person name="Shibata D."/>
            <person name="Kamiya Y."/>
            <person name="Sato N."/>
            <person name="Nakamura Y."/>
            <person name="Tabata S."/>
            <person name="Ida S."/>
            <person name="Kurokawa K."/>
            <person name="Ohta H."/>
        </authorList>
    </citation>
    <scope>NUCLEOTIDE SEQUENCE [LARGE SCALE GENOMIC DNA]</scope>
    <source>
        <strain evidence="4 5">NIES-2285</strain>
    </source>
</reference>
<dbReference type="AlphaFoldDB" id="A0A1Y1HN56"/>
<feature type="compositionally biased region" description="Basic and acidic residues" evidence="3">
    <location>
        <begin position="417"/>
        <end position="447"/>
    </location>
</feature>
<dbReference type="PANTHER" id="PTHR15237">
    <property type="entry name" value="DNA REPAIR PROTEIN RAD9"/>
    <property type="match status" value="1"/>
</dbReference>